<keyword evidence="2" id="KW-1185">Reference proteome</keyword>
<gene>
    <name evidence="1" type="ORF">R1flu_027956</name>
</gene>
<protein>
    <submittedName>
        <fullName evidence="1">Uncharacterized protein</fullName>
    </submittedName>
</protein>
<dbReference type="AlphaFoldDB" id="A0ABD1XKA5"/>
<organism evidence="1 2">
    <name type="scientific">Riccia fluitans</name>
    <dbReference type="NCBI Taxonomy" id="41844"/>
    <lineage>
        <taxon>Eukaryota</taxon>
        <taxon>Viridiplantae</taxon>
        <taxon>Streptophyta</taxon>
        <taxon>Embryophyta</taxon>
        <taxon>Marchantiophyta</taxon>
        <taxon>Marchantiopsida</taxon>
        <taxon>Marchantiidae</taxon>
        <taxon>Marchantiales</taxon>
        <taxon>Ricciaceae</taxon>
        <taxon>Riccia</taxon>
    </lineage>
</organism>
<reference evidence="1 2" key="1">
    <citation type="submission" date="2024-09" db="EMBL/GenBank/DDBJ databases">
        <title>Chromosome-scale assembly of Riccia fluitans.</title>
        <authorList>
            <person name="Paukszto L."/>
            <person name="Sawicki J."/>
            <person name="Karawczyk K."/>
            <person name="Piernik-Szablinska J."/>
            <person name="Szczecinska M."/>
            <person name="Mazdziarz M."/>
        </authorList>
    </citation>
    <scope>NUCLEOTIDE SEQUENCE [LARGE SCALE GENOMIC DNA]</scope>
    <source>
        <strain evidence="1">Rf_01</strain>
        <tissue evidence="1">Aerial parts of the thallus</tissue>
    </source>
</reference>
<dbReference type="EMBL" id="JBHFFA010000008">
    <property type="protein sequence ID" value="KAL2609383.1"/>
    <property type="molecule type" value="Genomic_DNA"/>
</dbReference>
<evidence type="ECO:0000313" key="1">
    <source>
        <dbReference type="EMBL" id="KAL2609383.1"/>
    </source>
</evidence>
<comment type="caution">
    <text evidence="1">The sequence shown here is derived from an EMBL/GenBank/DDBJ whole genome shotgun (WGS) entry which is preliminary data.</text>
</comment>
<sequence>MGHGGEQEFCWREGAARRLAIKTVADFQPREGANIDIKELKRETSLRVTWKERNALVFDGKRGEMPYGAMLAKTESEAKGLWRQGCRRDE</sequence>
<name>A0ABD1XKA5_9MARC</name>
<evidence type="ECO:0000313" key="2">
    <source>
        <dbReference type="Proteomes" id="UP001605036"/>
    </source>
</evidence>
<proteinExistence type="predicted"/>
<accession>A0ABD1XKA5</accession>
<dbReference type="Proteomes" id="UP001605036">
    <property type="component" value="Unassembled WGS sequence"/>
</dbReference>